<gene>
    <name evidence="1" type="ORF">S03H2_33395</name>
</gene>
<reference evidence="1" key="1">
    <citation type="journal article" date="2014" name="Front. Microbiol.">
        <title>High frequency of phylogenetically diverse reductive dehalogenase-homologous genes in deep subseafloor sedimentary metagenomes.</title>
        <authorList>
            <person name="Kawai M."/>
            <person name="Futagami T."/>
            <person name="Toyoda A."/>
            <person name="Takaki Y."/>
            <person name="Nishi S."/>
            <person name="Hori S."/>
            <person name="Arai W."/>
            <person name="Tsubouchi T."/>
            <person name="Morono Y."/>
            <person name="Uchiyama I."/>
            <person name="Ito T."/>
            <person name="Fujiyama A."/>
            <person name="Inagaki F."/>
            <person name="Takami H."/>
        </authorList>
    </citation>
    <scope>NUCLEOTIDE SEQUENCE</scope>
    <source>
        <strain evidence="1">Expedition CK06-06</strain>
    </source>
</reference>
<dbReference type="Gene3D" id="3.20.20.150">
    <property type="entry name" value="Divalent-metal-dependent TIM barrel enzymes"/>
    <property type="match status" value="1"/>
</dbReference>
<dbReference type="AlphaFoldDB" id="X1HSP7"/>
<evidence type="ECO:0000313" key="1">
    <source>
        <dbReference type="EMBL" id="GAH48313.1"/>
    </source>
</evidence>
<proteinExistence type="predicted"/>
<dbReference type="InterPro" id="IPR036237">
    <property type="entry name" value="Xyl_isomerase-like_sf"/>
</dbReference>
<name>X1HSP7_9ZZZZ</name>
<organism evidence="1">
    <name type="scientific">marine sediment metagenome</name>
    <dbReference type="NCBI Taxonomy" id="412755"/>
    <lineage>
        <taxon>unclassified sequences</taxon>
        <taxon>metagenomes</taxon>
        <taxon>ecological metagenomes</taxon>
    </lineage>
</organism>
<feature type="non-terminal residue" evidence="1">
    <location>
        <position position="78"/>
    </location>
</feature>
<dbReference type="SUPFAM" id="SSF51658">
    <property type="entry name" value="Xylose isomerase-like"/>
    <property type="match status" value="1"/>
</dbReference>
<comment type="caution">
    <text evidence="1">The sequence shown here is derived from an EMBL/GenBank/DDBJ whole genome shotgun (WGS) entry which is preliminary data.</text>
</comment>
<protein>
    <recommendedName>
        <fullName evidence="2">Xylose isomerase-like TIM barrel domain-containing protein</fullName>
    </recommendedName>
</protein>
<accession>X1HSP7</accession>
<dbReference type="EMBL" id="BARU01020325">
    <property type="protein sequence ID" value="GAH48313.1"/>
    <property type="molecule type" value="Genomic_DNA"/>
</dbReference>
<evidence type="ECO:0008006" key="2">
    <source>
        <dbReference type="Google" id="ProtNLM"/>
    </source>
</evidence>
<sequence length="78" mass="8729">MFNQKKGINQWAFPVNMSLKDCFNLAKEAKFDGIEVAIGEEGEITLSSTKRDIQKIAKISRSIGVEISSLATGLFWDY</sequence>